<protein>
    <recommendedName>
        <fullName evidence="4">Lipoprotein</fullName>
    </recommendedName>
</protein>
<organism evidence="2 3">
    <name type="scientific">Pontibacillus chungwhensis</name>
    <dbReference type="NCBI Taxonomy" id="265426"/>
    <lineage>
        <taxon>Bacteria</taxon>
        <taxon>Bacillati</taxon>
        <taxon>Bacillota</taxon>
        <taxon>Bacilli</taxon>
        <taxon>Bacillales</taxon>
        <taxon>Bacillaceae</taxon>
        <taxon>Pontibacillus</taxon>
    </lineage>
</organism>
<keyword evidence="3" id="KW-1185">Reference proteome</keyword>
<accession>A0ABY8V104</accession>
<sequence>MKKKECMRLGKYLYLIFSFCVLLFIVGCNQDSASDWQSSKDAAIESGLKQEEADRDSILSIEEFEDETFVFYEYMGGLGVANIIKSEKGYGWKRSKPYTAFETGGDLAYSTSGFEVKTKTGLSASVLIGRTFDSSIKEMKLLGDGTERKLKVFGDNGFFYAIHKIPTDSVDVSPVVN</sequence>
<evidence type="ECO:0008006" key="4">
    <source>
        <dbReference type="Google" id="ProtNLM"/>
    </source>
</evidence>
<dbReference type="EMBL" id="CP126446">
    <property type="protein sequence ID" value="WIF99305.1"/>
    <property type="molecule type" value="Genomic_DNA"/>
</dbReference>
<evidence type="ECO:0000313" key="3">
    <source>
        <dbReference type="Proteomes" id="UP001236652"/>
    </source>
</evidence>
<dbReference type="PROSITE" id="PS51257">
    <property type="entry name" value="PROKAR_LIPOPROTEIN"/>
    <property type="match status" value="1"/>
</dbReference>
<evidence type="ECO:0000256" key="1">
    <source>
        <dbReference type="SAM" id="Phobius"/>
    </source>
</evidence>
<keyword evidence="1" id="KW-1133">Transmembrane helix</keyword>
<name>A0ABY8V104_9BACI</name>
<dbReference type="RefSeq" id="WP_284526914.1">
    <property type="nucleotide sequence ID" value="NZ_CP126446.1"/>
</dbReference>
<dbReference type="Proteomes" id="UP001236652">
    <property type="component" value="Chromosome"/>
</dbReference>
<feature type="transmembrane region" description="Helical" evidence="1">
    <location>
        <begin position="12"/>
        <end position="27"/>
    </location>
</feature>
<proteinExistence type="predicted"/>
<gene>
    <name evidence="2" type="ORF">QNI29_06495</name>
</gene>
<evidence type="ECO:0000313" key="2">
    <source>
        <dbReference type="EMBL" id="WIF99305.1"/>
    </source>
</evidence>
<reference evidence="2 3" key="1">
    <citation type="submission" date="2023-05" db="EMBL/GenBank/DDBJ databases">
        <title>Comparative genomics reveals the evidence of polycyclic aromatic hydrocarbons degradation in moderately halophilic genus Pontibacillus.</title>
        <authorList>
            <person name="Yang H."/>
            <person name="Qian Z."/>
        </authorList>
    </citation>
    <scope>NUCLEOTIDE SEQUENCE [LARGE SCALE GENOMIC DNA]</scope>
    <source>
        <strain evidence="3">HN14</strain>
    </source>
</reference>
<keyword evidence="1" id="KW-0812">Transmembrane</keyword>
<keyword evidence="1" id="KW-0472">Membrane</keyword>